<dbReference type="GO" id="GO:0046983">
    <property type="term" value="F:protein dimerization activity"/>
    <property type="evidence" value="ECO:0007669"/>
    <property type="project" value="InterPro"/>
</dbReference>
<dbReference type="GO" id="GO:0005634">
    <property type="term" value="C:nucleus"/>
    <property type="evidence" value="ECO:0007669"/>
    <property type="project" value="UniProtKB-SubCell"/>
</dbReference>
<name>A0AAN5CQ29_9BILA</name>
<evidence type="ECO:0000256" key="3">
    <source>
        <dbReference type="ARBA" id="ARBA00022771"/>
    </source>
</evidence>
<keyword evidence="2" id="KW-0479">Metal-binding</keyword>
<feature type="non-terminal residue" evidence="10">
    <location>
        <position position="1"/>
    </location>
</feature>
<dbReference type="PANTHER" id="PTHR46169">
    <property type="entry name" value="DNA REPLICATION-RELATED ELEMENT FACTOR, ISOFORM A"/>
    <property type="match status" value="1"/>
</dbReference>
<keyword evidence="6" id="KW-0539">Nucleus</keyword>
<keyword evidence="11" id="KW-1185">Reference proteome</keyword>
<keyword evidence="4" id="KW-0862">Zinc</keyword>
<feature type="compositionally biased region" description="Polar residues" evidence="8">
    <location>
        <begin position="154"/>
        <end position="169"/>
    </location>
</feature>
<proteinExistence type="predicted"/>
<dbReference type="Pfam" id="PF05699">
    <property type="entry name" value="Dimer_Tnp_hAT"/>
    <property type="match status" value="1"/>
</dbReference>
<dbReference type="PROSITE" id="PS50808">
    <property type="entry name" value="ZF_BED"/>
    <property type="match status" value="1"/>
</dbReference>
<feature type="compositionally biased region" description="Gly residues" evidence="8">
    <location>
        <begin position="1"/>
        <end position="10"/>
    </location>
</feature>
<dbReference type="InterPro" id="IPR052717">
    <property type="entry name" value="Vacuolar_transposase_reg"/>
</dbReference>
<dbReference type="GO" id="GO:0008270">
    <property type="term" value="F:zinc ion binding"/>
    <property type="evidence" value="ECO:0007669"/>
    <property type="project" value="UniProtKB-KW"/>
</dbReference>
<dbReference type="AlphaFoldDB" id="A0AAN5CQ29"/>
<evidence type="ECO:0000256" key="6">
    <source>
        <dbReference type="ARBA" id="ARBA00023242"/>
    </source>
</evidence>
<evidence type="ECO:0000313" key="11">
    <source>
        <dbReference type="Proteomes" id="UP001328107"/>
    </source>
</evidence>
<evidence type="ECO:0000256" key="2">
    <source>
        <dbReference type="ARBA" id="ARBA00022723"/>
    </source>
</evidence>
<dbReference type="Gene3D" id="1.10.10.1070">
    <property type="entry name" value="Zinc finger, BED domain-containing"/>
    <property type="match status" value="1"/>
</dbReference>
<evidence type="ECO:0000256" key="8">
    <source>
        <dbReference type="SAM" id="MobiDB-lite"/>
    </source>
</evidence>
<dbReference type="GO" id="GO:0003677">
    <property type="term" value="F:DNA binding"/>
    <property type="evidence" value="ECO:0007669"/>
    <property type="project" value="UniProtKB-KW"/>
</dbReference>
<dbReference type="InterPro" id="IPR003656">
    <property type="entry name" value="Znf_BED"/>
</dbReference>
<gene>
    <name evidence="10" type="ORF">PMAYCL1PPCAC_18534</name>
</gene>
<evidence type="ECO:0000256" key="5">
    <source>
        <dbReference type="ARBA" id="ARBA00023125"/>
    </source>
</evidence>
<dbReference type="Proteomes" id="UP001328107">
    <property type="component" value="Unassembled WGS sequence"/>
</dbReference>
<feature type="region of interest" description="Disordered" evidence="8">
    <location>
        <begin position="1"/>
        <end position="37"/>
    </location>
</feature>
<feature type="domain" description="BED-type" evidence="9">
    <location>
        <begin position="216"/>
        <end position="309"/>
    </location>
</feature>
<dbReference type="PANTHER" id="PTHR46169:SF29">
    <property type="entry name" value="DNA REPLICATION-RELATED ELEMENT FACTOR, ISOFORM A"/>
    <property type="match status" value="1"/>
</dbReference>
<evidence type="ECO:0000259" key="9">
    <source>
        <dbReference type="PROSITE" id="PS50808"/>
    </source>
</evidence>
<organism evidence="10 11">
    <name type="scientific">Pristionchus mayeri</name>
    <dbReference type="NCBI Taxonomy" id="1317129"/>
    <lineage>
        <taxon>Eukaryota</taxon>
        <taxon>Metazoa</taxon>
        <taxon>Ecdysozoa</taxon>
        <taxon>Nematoda</taxon>
        <taxon>Chromadorea</taxon>
        <taxon>Rhabditida</taxon>
        <taxon>Rhabditina</taxon>
        <taxon>Diplogasteromorpha</taxon>
        <taxon>Diplogasteroidea</taxon>
        <taxon>Neodiplogasteridae</taxon>
        <taxon>Pristionchus</taxon>
    </lineage>
</organism>
<keyword evidence="3 7" id="KW-0863">Zinc-finger</keyword>
<dbReference type="GO" id="GO:0006357">
    <property type="term" value="P:regulation of transcription by RNA polymerase II"/>
    <property type="evidence" value="ECO:0007669"/>
    <property type="project" value="TreeGrafter"/>
</dbReference>
<dbReference type="EMBL" id="BTRK01000004">
    <property type="protein sequence ID" value="GMR48339.1"/>
    <property type="molecule type" value="Genomic_DNA"/>
</dbReference>
<dbReference type="InterPro" id="IPR012337">
    <property type="entry name" value="RNaseH-like_sf"/>
</dbReference>
<reference evidence="11" key="1">
    <citation type="submission" date="2022-10" db="EMBL/GenBank/DDBJ databases">
        <title>Genome assembly of Pristionchus species.</title>
        <authorList>
            <person name="Yoshida K."/>
            <person name="Sommer R.J."/>
        </authorList>
    </citation>
    <scope>NUCLEOTIDE SEQUENCE [LARGE SCALE GENOMIC DNA]</scope>
    <source>
        <strain evidence="11">RS5460</strain>
    </source>
</reference>
<comment type="caution">
    <text evidence="10">The sequence shown here is derived from an EMBL/GenBank/DDBJ whole genome shotgun (WGS) entry which is preliminary data.</text>
</comment>
<dbReference type="SUPFAM" id="SSF53098">
    <property type="entry name" value="Ribonuclease H-like"/>
    <property type="match status" value="1"/>
</dbReference>
<evidence type="ECO:0000256" key="7">
    <source>
        <dbReference type="PROSITE-ProRule" id="PRU00027"/>
    </source>
</evidence>
<sequence>VRLAGLGGGSPSSPLGGSRNRNRSLRKTAAVEEELEPVKDYNESGMSASSLHLQSVPRLLLPPSDTASSLAHLIPNVSVDTNLLVVPSPGSAYKLSPDSSRQPSNDLPSASDFLTSINFPSNIMSMLGNQSNGLQLLGQLTRDPKMESGDTDDSSALSPNPSFDLSSHTFKNDPSGLLQIHNSSTESQASITHPNKTMIQECVRSGGGRFQLQRKKGRSEVWNLFGQVVDTLTNQRLPYVACYACKVLYTDTGGGTGNMTRHRCPLGSSFRSFTGSSTERNNSFDSYRSNRRSASPEAKRMHTNSLEEASAHSPTALFQSQQSSDSLSEEEKESLAESAVRCCVLDLLHPATFQSRGFLDLASQLLKVGRKRSCLELFPDPATMSQNIDFMSRASRESSGLEISNTNEVTISIERVMMHGERFVLYHHTLSANWSMKKSVIGVYSASDVHGFGGALERALAEYRVPSDKKVRAVVPAGTKITLPNVTVYPDVIDSITCLVSEVIEQSPMGEFLSNLDTLTQTFASLDLLPFFTPEWKDLNRIVRFYRMTSGWDKHRVSIGEAVTHTHNVSLATSMQSVDWSMVEACSRFLQPFYEGINSISIAPLPIVIIIPEWFALIHVFESEGSSILEEQRKKILQLLRDRFSALFTMDYKIAVVLNPKINRKLSVLFNETEKEEIFNGIRERCGLLPQENTSMDTTEGPAAELTRKRFLDSLEDASSDDELEAYVRANCPSDRNILSFWNSNSRSKYPRLATLARSILSIPASAPTTKIDRRVASLGPEHVQSFLILRSSYQSQNDQPPA</sequence>
<dbReference type="InterPro" id="IPR008906">
    <property type="entry name" value="HATC_C_dom"/>
</dbReference>
<feature type="compositionally biased region" description="Low complexity" evidence="8">
    <location>
        <begin position="316"/>
        <end position="326"/>
    </location>
</feature>
<accession>A0AAN5CQ29</accession>
<evidence type="ECO:0000313" key="10">
    <source>
        <dbReference type="EMBL" id="GMR48339.1"/>
    </source>
</evidence>
<keyword evidence="5" id="KW-0238">DNA-binding</keyword>
<protein>
    <recommendedName>
        <fullName evidence="9">BED-type domain-containing protein</fullName>
    </recommendedName>
</protein>
<feature type="region of interest" description="Disordered" evidence="8">
    <location>
        <begin position="143"/>
        <end position="194"/>
    </location>
</feature>
<comment type="subcellular location">
    <subcellularLocation>
        <location evidence="1">Nucleus</location>
    </subcellularLocation>
</comment>
<feature type="region of interest" description="Disordered" evidence="8">
    <location>
        <begin position="274"/>
        <end position="331"/>
    </location>
</feature>
<evidence type="ECO:0000256" key="1">
    <source>
        <dbReference type="ARBA" id="ARBA00004123"/>
    </source>
</evidence>
<evidence type="ECO:0000256" key="4">
    <source>
        <dbReference type="ARBA" id="ARBA00022833"/>
    </source>
</evidence>
<feature type="compositionally biased region" description="Polar residues" evidence="8">
    <location>
        <begin position="180"/>
        <end position="194"/>
    </location>
</feature>